<dbReference type="PANTHER" id="PTHR43214:SF42">
    <property type="entry name" value="TRANSCRIPTIONAL REGULATORY PROTEIN DESR"/>
    <property type="match status" value="1"/>
</dbReference>
<dbReference type="InterPro" id="IPR000792">
    <property type="entry name" value="Tscrpt_reg_LuxR_C"/>
</dbReference>
<dbReference type="PRINTS" id="PR00038">
    <property type="entry name" value="HTHLUXR"/>
</dbReference>
<evidence type="ECO:0000313" key="6">
    <source>
        <dbReference type="EMBL" id="NIH57539.1"/>
    </source>
</evidence>
<evidence type="ECO:0000256" key="3">
    <source>
        <dbReference type="PROSITE-ProRule" id="PRU00169"/>
    </source>
</evidence>
<feature type="domain" description="Response regulatory" evidence="5">
    <location>
        <begin position="12"/>
        <end position="127"/>
    </location>
</feature>
<dbReference type="Gene3D" id="3.40.50.2300">
    <property type="match status" value="1"/>
</dbReference>
<evidence type="ECO:0000313" key="7">
    <source>
        <dbReference type="Proteomes" id="UP000749311"/>
    </source>
</evidence>
<dbReference type="PROSITE" id="PS50110">
    <property type="entry name" value="RESPONSE_REGULATORY"/>
    <property type="match status" value="1"/>
</dbReference>
<dbReference type="RefSeq" id="WP_167167415.1">
    <property type="nucleotide sequence ID" value="NZ_BAAAOO010000007.1"/>
</dbReference>
<evidence type="ECO:0000256" key="2">
    <source>
        <dbReference type="ARBA" id="ARBA00023125"/>
    </source>
</evidence>
<accession>A0ABX0SI16</accession>
<dbReference type="SMART" id="SM00448">
    <property type="entry name" value="REC"/>
    <property type="match status" value="1"/>
</dbReference>
<dbReference type="PROSITE" id="PS50043">
    <property type="entry name" value="HTH_LUXR_2"/>
    <property type="match status" value="1"/>
</dbReference>
<dbReference type="InterPro" id="IPR058245">
    <property type="entry name" value="NreC/VraR/RcsB-like_REC"/>
</dbReference>
<dbReference type="InterPro" id="IPR039420">
    <property type="entry name" value="WalR-like"/>
</dbReference>
<reference evidence="6 7" key="1">
    <citation type="submission" date="2020-02" db="EMBL/GenBank/DDBJ databases">
        <title>Sequencing the genomes of 1000 actinobacteria strains.</title>
        <authorList>
            <person name="Klenk H.-P."/>
        </authorList>
    </citation>
    <scope>NUCLEOTIDE SEQUENCE [LARGE SCALE GENOMIC DNA]</scope>
    <source>
        <strain evidence="6 7">DSM 19609</strain>
    </source>
</reference>
<feature type="modified residue" description="4-aspartylphosphate" evidence="3">
    <location>
        <position position="62"/>
    </location>
</feature>
<sequence>MTQPNECARGTRVMLVDDHPMWIDALAEDLTQIGCEIVAVAHNGQETLVRARATRPDVLVMDLKIPDPDGATCTQLLMNEFPELKVLVMSASAERDDVLRAVKCGASGYVLKSATKQELLDAVRKTAEGEAVFTATLAGLVLGEYRRMTRTSSPEDGAPTLTPREAEVLRLVAKGLSYRDIAEQLFVSHRTVQNHVQNVLRKLQLHNRVELTRYAIAQGFDT</sequence>
<dbReference type="EMBL" id="JAAMOZ010000001">
    <property type="protein sequence ID" value="NIH57539.1"/>
    <property type="molecule type" value="Genomic_DNA"/>
</dbReference>
<evidence type="ECO:0000256" key="1">
    <source>
        <dbReference type="ARBA" id="ARBA00022553"/>
    </source>
</evidence>
<comment type="caution">
    <text evidence="6">The sequence shown here is derived from an EMBL/GenBank/DDBJ whole genome shotgun (WGS) entry which is preliminary data.</text>
</comment>
<dbReference type="InterPro" id="IPR011006">
    <property type="entry name" value="CheY-like_superfamily"/>
</dbReference>
<keyword evidence="7" id="KW-1185">Reference proteome</keyword>
<dbReference type="SMART" id="SM00421">
    <property type="entry name" value="HTH_LUXR"/>
    <property type="match status" value="1"/>
</dbReference>
<protein>
    <submittedName>
        <fullName evidence="6">DNA-binding NarL/FixJ family response regulator</fullName>
    </submittedName>
</protein>
<organism evidence="6 7">
    <name type="scientific">Brooklawnia cerclae</name>
    <dbReference type="NCBI Taxonomy" id="349934"/>
    <lineage>
        <taxon>Bacteria</taxon>
        <taxon>Bacillati</taxon>
        <taxon>Actinomycetota</taxon>
        <taxon>Actinomycetes</taxon>
        <taxon>Propionibacteriales</taxon>
        <taxon>Propionibacteriaceae</taxon>
        <taxon>Brooklawnia</taxon>
    </lineage>
</organism>
<dbReference type="PROSITE" id="PS00622">
    <property type="entry name" value="HTH_LUXR_1"/>
    <property type="match status" value="1"/>
</dbReference>
<keyword evidence="2 6" id="KW-0238">DNA-binding</keyword>
<dbReference type="CDD" id="cd17535">
    <property type="entry name" value="REC_NarL-like"/>
    <property type="match status" value="1"/>
</dbReference>
<dbReference type="InterPro" id="IPR001789">
    <property type="entry name" value="Sig_transdc_resp-reg_receiver"/>
</dbReference>
<dbReference type="Pfam" id="PF00072">
    <property type="entry name" value="Response_reg"/>
    <property type="match status" value="1"/>
</dbReference>
<keyword evidence="1 3" id="KW-0597">Phosphoprotein</keyword>
<dbReference type="GO" id="GO:0003677">
    <property type="term" value="F:DNA binding"/>
    <property type="evidence" value="ECO:0007669"/>
    <property type="project" value="UniProtKB-KW"/>
</dbReference>
<dbReference type="SUPFAM" id="SSF52172">
    <property type="entry name" value="CheY-like"/>
    <property type="match status" value="1"/>
</dbReference>
<dbReference type="Proteomes" id="UP000749311">
    <property type="component" value="Unassembled WGS sequence"/>
</dbReference>
<evidence type="ECO:0000259" key="5">
    <source>
        <dbReference type="PROSITE" id="PS50110"/>
    </source>
</evidence>
<feature type="domain" description="HTH luxR-type" evidence="4">
    <location>
        <begin position="154"/>
        <end position="219"/>
    </location>
</feature>
<dbReference type="Pfam" id="PF00196">
    <property type="entry name" value="GerE"/>
    <property type="match status" value="1"/>
</dbReference>
<proteinExistence type="predicted"/>
<gene>
    <name evidence="6" type="ORF">FB473_002184</name>
</gene>
<dbReference type="PANTHER" id="PTHR43214">
    <property type="entry name" value="TWO-COMPONENT RESPONSE REGULATOR"/>
    <property type="match status" value="1"/>
</dbReference>
<evidence type="ECO:0000259" key="4">
    <source>
        <dbReference type="PROSITE" id="PS50043"/>
    </source>
</evidence>
<dbReference type="CDD" id="cd06170">
    <property type="entry name" value="LuxR_C_like"/>
    <property type="match status" value="1"/>
</dbReference>
<name>A0ABX0SI16_9ACTN</name>